<dbReference type="RefSeq" id="WP_003052683.1">
    <property type="nucleotide sequence ID" value="NZ_CP033165.1"/>
</dbReference>
<dbReference type="GeneID" id="90134402"/>
<keyword evidence="1" id="KW-1133">Transmembrane helix</keyword>
<feature type="transmembrane region" description="Helical" evidence="1">
    <location>
        <begin position="43"/>
        <end position="64"/>
    </location>
</feature>
<keyword evidence="1" id="KW-0812">Transmembrane</keyword>
<dbReference type="Proteomes" id="UP000347383">
    <property type="component" value="Chromosome"/>
</dbReference>
<evidence type="ECO:0000313" key="3">
    <source>
        <dbReference type="EMBL" id="SUN47531.1"/>
    </source>
</evidence>
<accession>A0A380JUE1</accession>
<feature type="transmembrane region" description="Helical" evidence="1">
    <location>
        <begin position="71"/>
        <end position="95"/>
    </location>
</feature>
<reference evidence="2 5" key="2">
    <citation type="submission" date="2018-10" db="EMBL/GenBank/DDBJ databases">
        <title>Comparative Genomics Analysis of the Streptococcus dysgalactiae subspecies dysgalactiae.</title>
        <authorList>
            <person name="Koh T.H."/>
            <person name="Abdul Rahman N."/>
            <person name="Sessions O.M."/>
        </authorList>
    </citation>
    <scope>NUCLEOTIDE SEQUENCE [LARGE SCALE GENOMIC DNA]</scope>
    <source>
        <strain evidence="2 5">DB60705-15</strain>
    </source>
</reference>
<dbReference type="EMBL" id="CP033165">
    <property type="protein sequence ID" value="QGH02704.1"/>
    <property type="molecule type" value="Genomic_DNA"/>
</dbReference>
<evidence type="ECO:0000256" key="1">
    <source>
        <dbReference type="SAM" id="Phobius"/>
    </source>
</evidence>
<dbReference type="AlphaFoldDB" id="A0A380JUE1"/>
<keyword evidence="1" id="KW-0472">Membrane</keyword>
<proteinExistence type="predicted"/>
<dbReference type="Proteomes" id="UP000254797">
    <property type="component" value="Unassembled WGS sequence"/>
</dbReference>
<name>A0A380JUE1_STRDY</name>
<protein>
    <submittedName>
        <fullName evidence="3">SpeK</fullName>
    </submittedName>
</protein>
<evidence type="ECO:0000313" key="5">
    <source>
        <dbReference type="Proteomes" id="UP000347383"/>
    </source>
</evidence>
<evidence type="ECO:0000313" key="4">
    <source>
        <dbReference type="Proteomes" id="UP000254797"/>
    </source>
</evidence>
<evidence type="ECO:0000313" key="2">
    <source>
        <dbReference type="EMBL" id="QGH02704.1"/>
    </source>
</evidence>
<feature type="transmembrane region" description="Helical" evidence="1">
    <location>
        <begin position="12"/>
        <end position="31"/>
    </location>
</feature>
<organism evidence="3 4">
    <name type="scientific">Streptococcus dysgalactiae subsp. dysgalactiae</name>
    <dbReference type="NCBI Taxonomy" id="99822"/>
    <lineage>
        <taxon>Bacteria</taxon>
        <taxon>Bacillati</taxon>
        <taxon>Bacillota</taxon>
        <taxon>Bacilli</taxon>
        <taxon>Lactobacillales</taxon>
        <taxon>Streptococcaceae</taxon>
        <taxon>Streptococcus</taxon>
    </lineage>
</organism>
<dbReference type="EMBL" id="UHFG01000004">
    <property type="protein sequence ID" value="SUN47531.1"/>
    <property type="molecule type" value="Genomic_DNA"/>
</dbReference>
<sequence length="97" mass="11648">MFLKLKHLVDQYSWLFFAFMILILFLNYLYPFDTSLEGLQLEWFMMTKVFPALGILCAFVAILFRKLNLFILALILYFALWIKLFIAFSFFTYFLGV</sequence>
<reference evidence="3 4" key="1">
    <citation type="submission" date="2018-06" db="EMBL/GenBank/DDBJ databases">
        <authorList>
            <consortium name="Pathogen Informatics"/>
            <person name="Doyle S."/>
        </authorList>
    </citation>
    <scope>NUCLEOTIDE SEQUENCE [LARGE SCALE GENOMIC DNA]</scope>
    <source>
        <strain evidence="3 4">NCTC4670</strain>
    </source>
</reference>
<gene>
    <name evidence="2" type="ORF">EA457_09270</name>
    <name evidence="3" type="ORF">NCTC4670_00320</name>
</gene>